<sequence>MVPSGPPNPIGSAQSVTPSLLRSNSGLLGAQGGPMPPQSAFPSLVSPRTQFNNVNMLGNMPNVSSLLNQSFGNGGQNPGLSGPGNSQRGASNMANPGSSGQGQGQQFSNPSGSQLMSDQQQSQQLESQNFQHGQQPMQQFSAPHSTQQQQQQQQQQYQPMRGGLGGVGPVKLEPQVTNDQHQQHQQQMLRSLGQVKMEPQQMQAMRNLAPRFMREQLGDSWLCRYSTILECSELVLVAWSWFLSVSGFPLEDVNFIDTKLTRLDWSTIRVLNLITLDVGLKCYLV</sequence>
<protein>
    <submittedName>
        <fullName evidence="2">Transcriptional corepressor seuss</fullName>
    </submittedName>
</protein>
<feature type="compositionally biased region" description="Polar residues" evidence="1">
    <location>
        <begin position="83"/>
        <end position="94"/>
    </location>
</feature>
<evidence type="ECO:0000313" key="3">
    <source>
        <dbReference type="Proteomes" id="UP000237347"/>
    </source>
</evidence>
<name>A0AAW0L4E2_QUESU</name>
<accession>A0AAW0L4E2</accession>
<organism evidence="2 3">
    <name type="scientific">Quercus suber</name>
    <name type="common">Cork oak</name>
    <dbReference type="NCBI Taxonomy" id="58331"/>
    <lineage>
        <taxon>Eukaryota</taxon>
        <taxon>Viridiplantae</taxon>
        <taxon>Streptophyta</taxon>
        <taxon>Embryophyta</taxon>
        <taxon>Tracheophyta</taxon>
        <taxon>Spermatophyta</taxon>
        <taxon>Magnoliopsida</taxon>
        <taxon>eudicotyledons</taxon>
        <taxon>Gunneridae</taxon>
        <taxon>Pentapetalae</taxon>
        <taxon>rosids</taxon>
        <taxon>fabids</taxon>
        <taxon>Fagales</taxon>
        <taxon>Fagaceae</taxon>
        <taxon>Quercus</taxon>
    </lineage>
</organism>
<feature type="region of interest" description="Disordered" evidence="1">
    <location>
        <begin position="23"/>
        <end position="44"/>
    </location>
</feature>
<gene>
    <name evidence="2" type="primary">SEU_2</name>
    <name evidence="2" type="ORF">CFP56_008998</name>
</gene>
<evidence type="ECO:0000256" key="1">
    <source>
        <dbReference type="SAM" id="MobiDB-lite"/>
    </source>
</evidence>
<feature type="compositionally biased region" description="Low complexity" evidence="1">
    <location>
        <begin position="104"/>
        <end position="131"/>
    </location>
</feature>
<feature type="region of interest" description="Disordered" evidence="1">
    <location>
        <begin position="67"/>
        <end position="187"/>
    </location>
</feature>
<keyword evidence="3" id="KW-1185">Reference proteome</keyword>
<reference evidence="2 3" key="1">
    <citation type="journal article" date="2018" name="Sci. Data">
        <title>The draft genome sequence of cork oak.</title>
        <authorList>
            <person name="Ramos A.M."/>
            <person name="Usie A."/>
            <person name="Barbosa P."/>
            <person name="Barros P.M."/>
            <person name="Capote T."/>
            <person name="Chaves I."/>
            <person name="Simoes F."/>
            <person name="Abreu I."/>
            <person name="Carrasquinho I."/>
            <person name="Faro C."/>
            <person name="Guimaraes J.B."/>
            <person name="Mendonca D."/>
            <person name="Nobrega F."/>
            <person name="Rodrigues L."/>
            <person name="Saibo N.J.M."/>
            <person name="Varela M.C."/>
            <person name="Egas C."/>
            <person name="Matos J."/>
            <person name="Miguel C.M."/>
            <person name="Oliveira M.M."/>
            <person name="Ricardo C.P."/>
            <person name="Goncalves S."/>
        </authorList>
    </citation>
    <scope>NUCLEOTIDE SEQUENCE [LARGE SCALE GENOMIC DNA]</scope>
    <source>
        <strain evidence="3">cv. HL8</strain>
    </source>
</reference>
<feature type="compositionally biased region" description="Low complexity" evidence="1">
    <location>
        <begin position="147"/>
        <end position="158"/>
    </location>
</feature>
<evidence type="ECO:0000313" key="2">
    <source>
        <dbReference type="EMBL" id="KAK7845686.1"/>
    </source>
</evidence>
<dbReference type="AlphaFoldDB" id="A0AAW0L4E2"/>
<feature type="compositionally biased region" description="Polar residues" evidence="1">
    <location>
        <begin position="132"/>
        <end position="146"/>
    </location>
</feature>
<proteinExistence type="predicted"/>
<comment type="caution">
    <text evidence="2">The sequence shown here is derived from an EMBL/GenBank/DDBJ whole genome shotgun (WGS) entry which is preliminary data.</text>
</comment>
<dbReference type="EMBL" id="PKMF04000166">
    <property type="protein sequence ID" value="KAK7845686.1"/>
    <property type="molecule type" value="Genomic_DNA"/>
</dbReference>
<dbReference type="Proteomes" id="UP000237347">
    <property type="component" value="Unassembled WGS sequence"/>
</dbReference>